<reference evidence="1" key="1">
    <citation type="journal article" date="2019" name="bioRxiv">
        <title>The Genome of the Zebra Mussel, Dreissena polymorpha: A Resource for Invasive Species Research.</title>
        <authorList>
            <person name="McCartney M.A."/>
            <person name="Auch B."/>
            <person name="Kono T."/>
            <person name="Mallez S."/>
            <person name="Zhang Y."/>
            <person name="Obille A."/>
            <person name="Becker A."/>
            <person name="Abrahante J.E."/>
            <person name="Garbe J."/>
            <person name="Badalamenti J.P."/>
            <person name="Herman A."/>
            <person name="Mangelson H."/>
            <person name="Liachko I."/>
            <person name="Sullivan S."/>
            <person name="Sone E.D."/>
            <person name="Koren S."/>
            <person name="Silverstein K.A.T."/>
            <person name="Beckman K.B."/>
            <person name="Gohl D.M."/>
        </authorList>
    </citation>
    <scope>NUCLEOTIDE SEQUENCE</scope>
    <source>
        <strain evidence="1">Duluth1</strain>
        <tissue evidence="1">Whole animal</tissue>
    </source>
</reference>
<gene>
    <name evidence="1" type="ORF">DPMN_191383</name>
</gene>
<evidence type="ECO:0000313" key="2">
    <source>
        <dbReference type="Proteomes" id="UP000828390"/>
    </source>
</evidence>
<reference evidence="1" key="2">
    <citation type="submission" date="2020-11" db="EMBL/GenBank/DDBJ databases">
        <authorList>
            <person name="McCartney M.A."/>
            <person name="Auch B."/>
            <person name="Kono T."/>
            <person name="Mallez S."/>
            <person name="Becker A."/>
            <person name="Gohl D.M."/>
            <person name="Silverstein K.A.T."/>
            <person name="Koren S."/>
            <person name="Bechman K.B."/>
            <person name="Herman A."/>
            <person name="Abrahante J.E."/>
            <person name="Garbe J."/>
        </authorList>
    </citation>
    <scope>NUCLEOTIDE SEQUENCE</scope>
    <source>
        <strain evidence="1">Duluth1</strain>
        <tissue evidence="1">Whole animal</tissue>
    </source>
</reference>
<evidence type="ECO:0000313" key="1">
    <source>
        <dbReference type="EMBL" id="KAH3691968.1"/>
    </source>
</evidence>
<comment type="caution">
    <text evidence="1">The sequence shown here is derived from an EMBL/GenBank/DDBJ whole genome shotgun (WGS) entry which is preliminary data.</text>
</comment>
<protein>
    <submittedName>
        <fullName evidence="1">Uncharacterized protein</fullName>
    </submittedName>
</protein>
<proteinExistence type="predicted"/>
<dbReference type="Proteomes" id="UP000828390">
    <property type="component" value="Unassembled WGS sequence"/>
</dbReference>
<keyword evidence="2" id="KW-1185">Reference proteome</keyword>
<sequence length="74" mass="8460">MIADNSARLDLTINRGKSKVFRTNASNNTPITTKARSWRRWTALPISKAFCATREERMQMSEPASVKHQQPSIR</sequence>
<accession>A0A9D4BEP9</accession>
<organism evidence="1 2">
    <name type="scientific">Dreissena polymorpha</name>
    <name type="common">Zebra mussel</name>
    <name type="synonym">Mytilus polymorpha</name>
    <dbReference type="NCBI Taxonomy" id="45954"/>
    <lineage>
        <taxon>Eukaryota</taxon>
        <taxon>Metazoa</taxon>
        <taxon>Spiralia</taxon>
        <taxon>Lophotrochozoa</taxon>
        <taxon>Mollusca</taxon>
        <taxon>Bivalvia</taxon>
        <taxon>Autobranchia</taxon>
        <taxon>Heteroconchia</taxon>
        <taxon>Euheterodonta</taxon>
        <taxon>Imparidentia</taxon>
        <taxon>Neoheterodontei</taxon>
        <taxon>Myida</taxon>
        <taxon>Dreissenoidea</taxon>
        <taxon>Dreissenidae</taxon>
        <taxon>Dreissena</taxon>
    </lineage>
</organism>
<dbReference type="AlphaFoldDB" id="A0A9D4BEP9"/>
<name>A0A9D4BEP9_DREPO</name>
<dbReference type="EMBL" id="JAIWYP010000027">
    <property type="protein sequence ID" value="KAH3691968.1"/>
    <property type="molecule type" value="Genomic_DNA"/>
</dbReference>